<evidence type="ECO:0000313" key="2">
    <source>
        <dbReference type="Proteomes" id="UP000604241"/>
    </source>
</evidence>
<evidence type="ECO:0000313" key="1">
    <source>
        <dbReference type="EMBL" id="MBD7918613.1"/>
    </source>
</evidence>
<dbReference type="InterPro" id="IPR010281">
    <property type="entry name" value="DUF885"/>
</dbReference>
<dbReference type="PANTHER" id="PTHR33361">
    <property type="entry name" value="GLR0591 PROTEIN"/>
    <property type="match status" value="1"/>
</dbReference>
<sequence>MTTRTVLDAYVSDLAGLDPDAAEALGRTGVMRVPDLSPDAFAARNDLDRRTLAALRAAPADGPDATLRLAALERLGSDVALDEVGFTRRLLAPLATPVHLVRQVFDGLPRATEADWHRVACHLAEVPRALEQYTATLHDAADRGHVVAQRQVRAVADQCDAWVRDAYYHALVREYSGADASLGIALCERAHAATDATSRFASGLRDRLLPRAGSTDGVGRETYAVTSAAFLGTSVDLDALYAWGWDEIARLQGRARELARAVVGTPDVAAAVAALDADVARHVEVGAPLERWLQDRLDAVTDAVDGRWFDVPAAHRRVEARLTTAASGVMYYTPADAAGTRPGRVWWTVPPGTAHVATWRDVSTVHHEGVPGHHLQHAITYGLDLHPWQRLLCHVHGYAEGWAHHAEHLAEDIGLLDDPGERLGAVFAQLWRACRIVIDIGLHLDLPVPARTGVRCLDGQARWTPELGVQVLQEVAEVDPTTARFEVDRYLGWPGQALAFKVGARLWQQVRDEVGDLDLKTFHMTALGLGPMGLGPLRTALTTGALRGAPSDRTDA</sequence>
<name>A0ABR8QDW5_9CELL</name>
<dbReference type="PANTHER" id="PTHR33361:SF2">
    <property type="entry name" value="DUF885 DOMAIN-CONTAINING PROTEIN"/>
    <property type="match status" value="1"/>
</dbReference>
<comment type="caution">
    <text evidence="1">The sequence shown here is derived from an EMBL/GenBank/DDBJ whole genome shotgun (WGS) entry which is preliminary data.</text>
</comment>
<dbReference type="Proteomes" id="UP000604241">
    <property type="component" value="Unassembled WGS sequence"/>
</dbReference>
<gene>
    <name evidence="1" type="ORF">H9657_10040</name>
</gene>
<dbReference type="RefSeq" id="WP_191782930.1">
    <property type="nucleotide sequence ID" value="NZ_JACSQV010000007.1"/>
</dbReference>
<dbReference type="EMBL" id="JACSQV010000007">
    <property type="protein sequence ID" value="MBD7918613.1"/>
    <property type="molecule type" value="Genomic_DNA"/>
</dbReference>
<reference evidence="1 2" key="1">
    <citation type="submission" date="2020-08" db="EMBL/GenBank/DDBJ databases">
        <title>A Genomic Blueprint of the Chicken Gut Microbiome.</title>
        <authorList>
            <person name="Gilroy R."/>
            <person name="Ravi A."/>
            <person name="Getino M."/>
            <person name="Pursley I."/>
            <person name="Horton D.L."/>
            <person name="Alikhan N.-F."/>
            <person name="Baker D."/>
            <person name="Gharbi K."/>
            <person name="Hall N."/>
            <person name="Watson M."/>
            <person name="Adriaenssens E.M."/>
            <person name="Foster-Nyarko E."/>
            <person name="Jarju S."/>
            <person name="Secka A."/>
            <person name="Antonio M."/>
            <person name="Oren A."/>
            <person name="Chaudhuri R."/>
            <person name="La Ragione R.M."/>
            <person name="Hildebrand F."/>
            <person name="Pallen M.J."/>
        </authorList>
    </citation>
    <scope>NUCLEOTIDE SEQUENCE [LARGE SCALE GENOMIC DNA]</scope>
    <source>
        <strain evidence="1 2">Sa3CUA2</strain>
    </source>
</reference>
<accession>A0ABR8QDW5</accession>
<protein>
    <submittedName>
        <fullName evidence="1">DUF885 domain-containing protein</fullName>
    </submittedName>
</protein>
<proteinExistence type="predicted"/>
<keyword evidence="2" id="KW-1185">Reference proteome</keyword>
<dbReference type="Pfam" id="PF05960">
    <property type="entry name" value="DUF885"/>
    <property type="match status" value="1"/>
</dbReference>
<organism evidence="1 2">
    <name type="scientific">Cellulomonas avistercoris</name>
    <dbReference type="NCBI Taxonomy" id="2762242"/>
    <lineage>
        <taxon>Bacteria</taxon>
        <taxon>Bacillati</taxon>
        <taxon>Actinomycetota</taxon>
        <taxon>Actinomycetes</taxon>
        <taxon>Micrococcales</taxon>
        <taxon>Cellulomonadaceae</taxon>
        <taxon>Cellulomonas</taxon>
    </lineage>
</organism>